<keyword evidence="3" id="KW-0378">Hydrolase</keyword>
<dbReference type="PANTHER" id="PTHR12302:SF3">
    <property type="entry name" value="SERINE_THREONINE-PROTEIN KINASE 31"/>
    <property type="match status" value="1"/>
</dbReference>
<evidence type="ECO:0000256" key="1">
    <source>
        <dbReference type="ARBA" id="ARBA00022722"/>
    </source>
</evidence>
<dbReference type="AlphaFoldDB" id="A0A1H2U326"/>
<proteinExistence type="predicted"/>
<dbReference type="Pfam" id="PF00565">
    <property type="entry name" value="SNase"/>
    <property type="match status" value="1"/>
</dbReference>
<keyword evidence="2 5" id="KW-0255">Endonuclease</keyword>
<dbReference type="Proteomes" id="UP000183454">
    <property type="component" value="Unassembled WGS sequence"/>
</dbReference>
<dbReference type="PROSITE" id="PS50830">
    <property type="entry name" value="TNASE_3"/>
    <property type="match status" value="1"/>
</dbReference>
<organism evidence="5 6">
    <name type="scientific">Nitrosomonas communis</name>
    <dbReference type="NCBI Taxonomy" id="44574"/>
    <lineage>
        <taxon>Bacteria</taxon>
        <taxon>Pseudomonadati</taxon>
        <taxon>Pseudomonadota</taxon>
        <taxon>Betaproteobacteria</taxon>
        <taxon>Nitrosomonadales</taxon>
        <taxon>Nitrosomonadaceae</taxon>
        <taxon>Nitrosomonas</taxon>
    </lineage>
</organism>
<keyword evidence="1" id="KW-0540">Nuclease</keyword>
<dbReference type="SMART" id="SM00318">
    <property type="entry name" value="SNc"/>
    <property type="match status" value="1"/>
</dbReference>
<dbReference type="EMBL" id="FNNH01000014">
    <property type="protein sequence ID" value="SDW50613.1"/>
    <property type="molecule type" value="Genomic_DNA"/>
</dbReference>
<evidence type="ECO:0000259" key="4">
    <source>
        <dbReference type="PROSITE" id="PS50830"/>
    </source>
</evidence>
<evidence type="ECO:0000256" key="3">
    <source>
        <dbReference type="ARBA" id="ARBA00022801"/>
    </source>
</evidence>
<dbReference type="SUPFAM" id="SSF50199">
    <property type="entry name" value="Staphylococcal nuclease"/>
    <property type="match status" value="1"/>
</dbReference>
<dbReference type="InterPro" id="IPR035437">
    <property type="entry name" value="SNase_OB-fold_sf"/>
</dbReference>
<dbReference type="InterPro" id="IPR016071">
    <property type="entry name" value="Staphylococal_nuclease_OB-fold"/>
</dbReference>
<feature type="domain" description="TNase-like" evidence="4">
    <location>
        <begin position="59"/>
        <end position="188"/>
    </location>
</feature>
<dbReference type="RefSeq" id="WP_074666766.1">
    <property type="nucleotide sequence ID" value="NZ_CBDIPD010000061.1"/>
</dbReference>
<dbReference type="PANTHER" id="PTHR12302">
    <property type="entry name" value="EBNA2 BINDING PROTEIN P100"/>
    <property type="match status" value="1"/>
</dbReference>
<dbReference type="GO" id="GO:0016787">
    <property type="term" value="F:hydrolase activity"/>
    <property type="evidence" value="ECO:0007669"/>
    <property type="project" value="UniProtKB-KW"/>
</dbReference>
<dbReference type="Pfam" id="PF13511">
    <property type="entry name" value="DUF4124"/>
    <property type="match status" value="1"/>
</dbReference>
<accession>A0A1H2U326</accession>
<dbReference type="GO" id="GO:0004519">
    <property type="term" value="F:endonuclease activity"/>
    <property type="evidence" value="ECO:0007669"/>
    <property type="project" value="UniProtKB-KW"/>
</dbReference>
<dbReference type="Gene3D" id="2.40.50.90">
    <property type="match status" value="1"/>
</dbReference>
<evidence type="ECO:0000256" key="2">
    <source>
        <dbReference type="ARBA" id="ARBA00022759"/>
    </source>
</evidence>
<evidence type="ECO:0000313" key="5">
    <source>
        <dbReference type="EMBL" id="SDW50613.1"/>
    </source>
</evidence>
<gene>
    <name evidence="5" type="ORF">SAMN05421882_101416</name>
</gene>
<dbReference type="InterPro" id="IPR025392">
    <property type="entry name" value="DUF4124"/>
</dbReference>
<evidence type="ECO:0000313" key="6">
    <source>
        <dbReference type="Proteomes" id="UP000183454"/>
    </source>
</evidence>
<name>A0A1H2U326_9PROT</name>
<sequence length="280" mass="32120">MKPIITISLFWLLTVFIGLHLPGCAADTIYRTQDAQGNITYSDIPAPDAKPLNLSPIPHRTRHQVVKVLDGDTVVLKGGERVRLLGINAPEVKSRYRDGEAGSIAAKEWLQEKLKNRKVYLEYDQQKHDHYNRLLAHLYLPNGEHLNLMLVEKGLAVVNLLPPNLRHADAMIRAQQRAERQKSGIWSLPDYQTRPLTQISQKSRGWQRFLGTPMSLKKNKRYTQLVLNNQVDIRIDNNNLALFPALETYLHKSLEIRGWVSHRNDHYSILIHHPSALVLH</sequence>
<reference evidence="5 6" key="1">
    <citation type="submission" date="2016-10" db="EMBL/GenBank/DDBJ databases">
        <authorList>
            <person name="de Groot N.N."/>
        </authorList>
    </citation>
    <scope>NUCLEOTIDE SEQUENCE [LARGE SCALE GENOMIC DNA]</scope>
    <source>
        <strain evidence="5 6">Nm110</strain>
    </source>
</reference>
<protein>
    <submittedName>
        <fullName evidence="5">Endonuclease YncB, thermonuclease family</fullName>
    </submittedName>
</protein>